<keyword evidence="1" id="KW-0472">Membrane</keyword>
<dbReference type="Proteomes" id="UP000664398">
    <property type="component" value="Unassembled WGS sequence"/>
</dbReference>
<name>A0A939LWT9_9MICO</name>
<evidence type="ECO:0000313" key="2">
    <source>
        <dbReference type="EMBL" id="MBO1804618.1"/>
    </source>
</evidence>
<comment type="caution">
    <text evidence="2">The sequence shown here is derived from an EMBL/GenBank/DDBJ whole genome shotgun (WGS) entry which is preliminary data.</text>
</comment>
<evidence type="ECO:0000313" key="3">
    <source>
        <dbReference type="Proteomes" id="UP000664398"/>
    </source>
</evidence>
<keyword evidence="1" id="KW-1133">Transmembrane helix</keyword>
<evidence type="ECO:0000256" key="1">
    <source>
        <dbReference type="SAM" id="Phobius"/>
    </source>
</evidence>
<proteinExistence type="predicted"/>
<feature type="transmembrane region" description="Helical" evidence="1">
    <location>
        <begin position="28"/>
        <end position="49"/>
    </location>
</feature>
<keyword evidence="1" id="KW-0812">Transmembrane</keyword>
<sequence>MPASSDSEASAGSTASAARPRRLPRARIWAPLLGAPLIGLLVVVGLPLASPLFPAETVGSCTIQEGPFTGSRRSGIAPKQSSDCGTFVSRKTVACTSDPSTELALIPGFTYDLVVRGPRIPPFAAPVIHSATVSAEQRLQLPGDYSELFEPPEGLELPDGYADEAEQRTAEIREEFEAEWGVEALRAFDYEQPPFDPRCELGRSVMTSQGIQHVQRERAEYLLTPPEGVVPRDPLLPCEGFQCGDPLEGLPGGE</sequence>
<dbReference type="RefSeq" id="WP_208045112.1">
    <property type="nucleotide sequence ID" value="NZ_JAGDYL010000006.1"/>
</dbReference>
<dbReference type="EMBL" id="JAGDYL010000006">
    <property type="protein sequence ID" value="MBO1804618.1"/>
    <property type="molecule type" value="Genomic_DNA"/>
</dbReference>
<gene>
    <name evidence="2" type="ORF">J4H91_04705</name>
</gene>
<protein>
    <submittedName>
        <fullName evidence="2">Uncharacterized protein</fullName>
    </submittedName>
</protein>
<accession>A0A939LWT9</accession>
<reference evidence="2" key="1">
    <citation type="submission" date="2021-03" db="EMBL/GenBank/DDBJ databases">
        <title>Leucobacter chromiisoli sp. nov., isolated from chromium-containing soil of chemical plant.</title>
        <authorList>
            <person name="Xu Z."/>
        </authorList>
    </citation>
    <scope>NUCLEOTIDE SEQUENCE</scope>
    <source>
        <strain evidence="2">A2</strain>
    </source>
</reference>
<keyword evidence="3" id="KW-1185">Reference proteome</keyword>
<dbReference type="AlphaFoldDB" id="A0A939LWT9"/>
<organism evidence="2 3">
    <name type="scientific">Leucobacter ruminantium</name>
    <dbReference type="NCBI Taxonomy" id="1289170"/>
    <lineage>
        <taxon>Bacteria</taxon>
        <taxon>Bacillati</taxon>
        <taxon>Actinomycetota</taxon>
        <taxon>Actinomycetes</taxon>
        <taxon>Micrococcales</taxon>
        <taxon>Microbacteriaceae</taxon>
        <taxon>Leucobacter</taxon>
    </lineage>
</organism>